<evidence type="ECO:0000313" key="2">
    <source>
        <dbReference type="RefSeq" id="XP_039119523.1"/>
    </source>
</evidence>
<dbReference type="Proteomes" id="UP001515500">
    <property type="component" value="Unplaced"/>
</dbReference>
<reference evidence="2" key="1">
    <citation type="submission" date="2025-08" db="UniProtKB">
        <authorList>
            <consortium name="RefSeq"/>
        </authorList>
    </citation>
    <scope>IDENTIFICATION</scope>
</reference>
<evidence type="ECO:0000313" key="1">
    <source>
        <dbReference type="Proteomes" id="UP001515500"/>
    </source>
</evidence>
<dbReference type="AlphaFoldDB" id="A0AB40AYB3"/>
<gene>
    <name evidence="2" type="primary">LOC120255818</name>
</gene>
<protein>
    <submittedName>
        <fullName evidence="2">Uncharacterized protein LOC120255818</fullName>
    </submittedName>
</protein>
<name>A0AB40AYB3_DIOCR</name>
<sequence>MDKLYWGLNISRLFPCSSSVVPGGRWNAAQRWRSGLHFSGGSWRPSLILPQLSINLHLDPQLGRLPLLPIQKLRGTAALLNLRPSKHLNRFAWNPNSGHKKNEIIFPFLPFPLRNWGSTSALLPTARIRSRKAMYSYKTYIYQIHKRLL</sequence>
<proteinExistence type="predicted"/>
<keyword evidence="1" id="KW-1185">Reference proteome</keyword>
<accession>A0AB40AYB3</accession>
<dbReference type="GeneID" id="120255818"/>
<organism evidence="1 2">
    <name type="scientific">Dioscorea cayennensis subsp. rotundata</name>
    <name type="common">White Guinea yam</name>
    <name type="synonym">Dioscorea rotundata</name>
    <dbReference type="NCBI Taxonomy" id="55577"/>
    <lineage>
        <taxon>Eukaryota</taxon>
        <taxon>Viridiplantae</taxon>
        <taxon>Streptophyta</taxon>
        <taxon>Embryophyta</taxon>
        <taxon>Tracheophyta</taxon>
        <taxon>Spermatophyta</taxon>
        <taxon>Magnoliopsida</taxon>
        <taxon>Liliopsida</taxon>
        <taxon>Dioscoreales</taxon>
        <taxon>Dioscoreaceae</taxon>
        <taxon>Dioscorea</taxon>
    </lineage>
</organism>
<dbReference type="RefSeq" id="XP_039119523.1">
    <property type="nucleotide sequence ID" value="XM_039263589.1"/>
</dbReference>